<dbReference type="GO" id="GO:0003824">
    <property type="term" value="F:catalytic activity"/>
    <property type="evidence" value="ECO:0007669"/>
    <property type="project" value="InterPro"/>
</dbReference>
<dbReference type="PANTHER" id="PTHR43798:SF33">
    <property type="entry name" value="HYDROLASE, PUTATIVE (AFU_ORTHOLOGUE AFUA_2G14860)-RELATED"/>
    <property type="match status" value="1"/>
</dbReference>
<dbReference type="SUPFAM" id="SSF53474">
    <property type="entry name" value="alpha/beta-Hydrolases"/>
    <property type="match status" value="1"/>
</dbReference>
<reference evidence="2 3" key="1">
    <citation type="submission" date="2018-07" db="EMBL/GenBank/DDBJ databases">
        <title>Genomic Encyclopedia of Type Strains, Phase IV (KMG-IV): sequencing the most valuable type-strain genomes for metagenomic binning, comparative biology and taxonomic classification.</title>
        <authorList>
            <person name="Goeker M."/>
        </authorList>
    </citation>
    <scope>NUCLEOTIDE SEQUENCE [LARGE SCALE GENOMIC DNA]</scope>
    <source>
        <strain evidence="2 3">DSM 100911</strain>
    </source>
</reference>
<dbReference type="OrthoDB" id="5380819at2"/>
<evidence type="ECO:0000313" key="2">
    <source>
        <dbReference type="EMBL" id="RCX08967.1"/>
    </source>
</evidence>
<keyword evidence="3" id="KW-1185">Reference proteome</keyword>
<evidence type="ECO:0000313" key="3">
    <source>
        <dbReference type="Proteomes" id="UP000252174"/>
    </source>
</evidence>
<sequence length="315" mass="34828">MYLTEFAQALEPLDITGTAYFTDALRTASDLGGTPQPPFACVSRNLLVQGLRLHMTDWGAGAPDRPALVLLHGGAVTGRTWGPFCALLAHQYRLIAVDMRGHGDSEWPRDAHAAHNTMAEDVRQIIAQLQLERPVVVGHSVGGMLLMRLMVHSPELLRGAVLVDVGPEVVYPGWEPKKEVHETVRLYESVDEYVRRQAPRMKRSEEHIRRNAKHELMQREDGLYQLKFDPRHPMGGLDGRFMPGMPDLETLRSVALPTLIARGAQSGFLLQDAAERLAQTLPRGELAVIPDCEHMVYTDNPAALAQAVDGFVAGL</sequence>
<dbReference type="InterPro" id="IPR050266">
    <property type="entry name" value="AB_hydrolase_sf"/>
</dbReference>
<dbReference type="Gene3D" id="3.40.50.1820">
    <property type="entry name" value="alpha/beta hydrolase"/>
    <property type="match status" value="1"/>
</dbReference>
<dbReference type="InterPro" id="IPR029058">
    <property type="entry name" value="AB_hydrolase_fold"/>
</dbReference>
<dbReference type="InterPro" id="IPR000639">
    <property type="entry name" value="Epox_hydrolase-like"/>
</dbReference>
<gene>
    <name evidence="2" type="ORF">DFR45_10747</name>
</gene>
<dbReference type="EMBL" id="QPJU01000007">
    <property type="protein sequence ID" value="RCX08967.1"/>
    <property type="molecule type" value="Genomic_DNA"/>
</dbReference>
<organism evidence="2 3">
    <name type="scientific">Extensimonas vulgaris</name>
    <dbReference type="NCBI Taxonomy" id="1031594"/>
    <lineage>
        <taxon>Bacteria</taxon>
        <taxon>Pseudomonadati</taxon>
        <taxon>Pseudomonadota</taxon>
        <taxon>Betaproteobacteria</taxon>
        <taxon>Burkholderiales</taxon>
        <taxon>Comamonadaceae</taxon>
        <taxon>Extensimonas</taxon>
    </lineage>
</organism>
<dbReference type="InterPro" id="IPR000073">
    <property type="entry name" value="AB_hydrolase_1"/>
</dbReference>
<dbReference type="AlphaFoldDB" id="A0A369ALC2"/>
<dbReference type="Proteomes" id="UP000252174">
    <property type="component" value="Unassembled WGS sequence"/>
</dbReference>
<dbReference type="PRINTS" id="PR00412">
    <property type="entry name" value="EPOXHYDRLASE"/>
</dbReference>
<dbReference type="PRINTS" id="PR00111">
    <property type="entry name" value="ABHYDROLASE"/>
</dbReference>
<dbReference type="GO" id="GO:0016020">
    <property type="term" value="C:membrane"/>
    <property type="evidence" value="ECO:0007669"/>
    <property type="project" value="TreeGrafter"/>
</dbReference>
<dbReference type="PANTHER" id="PTHR43798">
    <property type="entry name" value="MONOACYLGLYCEROL LIPASE"/>
    <property type="match status" value="1"/>
</dbReference>
<protein>
    <submittedName>
        <fullName evidence="2">Pimeloyl-ACP methyl ester carboxylesterase</fullName>
    </submittedName>
</protein>
<comment type="caution">
    <text evidence="2">The sequence shown here is derived from an EMBL/GenBank/DDBJ whole genome shotgun (WGS) entry which is preliminary data.</text>
</comment>
<proteinExistence type="predicted"/>
<accession>A0A369ALC2</accession>
<evidence type="ECO:0000259" key="1">
    <source>
        <dbReference type="Pfam" id="PF00561"/>
    </source>
</evidence>
<dbReference type="Pfam" id="PF00561">
    <property type="entry name" value="Abhydrolase_1"/>
    <property type="match status" value="1"/>
</dbReference>
<name>A0A369ALC2_9BURK</name>
<feature type="domain" description="AB hydrolase-1" evidence="1">
    <location>
        <begin position="66"/>
        <end position="301"/>
    </location>
</feature>